<sequence length="616" mass="65055">MKPAERRLMRELPVLRRHMTYSTVLALVGGGLVVAQAVLLATVLADGFAGQPPRTGPLAALGAVMALRALLAWARGGLAQRAAAETKRTLRDKVTDRLRRTGPQRLAARRHGETVTLLTRGVDAVDPYVVGYLPTMAATAVVPLTVVGWLLWTDWTSALIIVVTLPLIPVFGALVGMHTARRTARQWQLLARLGGHFLDVVAGLPTLRAFGRELHQSRVVGEMADAHRRATMRTLRVAFLSSFVLETVATLSVALVAVPVGLRLLHGDVDLRTALVVLFLAPEAYLPLRAAGAAFHDSAEGVAVAERVFAILDEGEEEQEGRRGPGAPGGQATDLPVPDPRTATLCLDGVTVQYPGRAEPALHRVSLSVAPGEHVALVGPSGAGKSTLLALLLGFASPARGRVTVGGTGLAELDLDAWRAHVAWVPQRPHLFAISVADNIRLGRPGASDAEVRRAARAACADRFVAELPLAYDTVLGEHGAGLSAGQRQRIALARAFLKDAPVLLLDEPTAHLDPESEAAVTRATVDLMRGRTSIVVAHRTSLLPHADRVVTVREGGLAPTGPAVESALGPVPALDPELAPDLERTRDPERALDPDPDPDPATAPGPAPAESLVTS</sequence>
<dbReference type="NCBIfam" id="TIGR02857">
    <property type="entry name" value="CydD"/>
    <property type="match status" value="1"/>
</dbReference>
<evidence type="ECO:0000259" key="13">
    <source>
        <dbReference type="PROSITE" id="PS50929"/>
    </source>
</evidence>
<evidence type="ECO:0000256" key="7">
    <source>
        <dbReference type="ARBA" id="ARBA00022989"/>
    </source>
</evidence>
<feature type="transmembrane region" description="Helical" evidence="11">
    <location>
        <begin position="21"/>
        <end position="45"/>
    </location>
</feature>
<dbReference type="InterPro" id="IPR003439">
    <property type="entry name" value="ABC_transporter-like_ATP-bd"/>
</dbReference>
<keyword evidence="3" id="KW-1003">Cell membrane</keyword>
<name>A0A291QMK6_9ACTN</name>
<feature type="region of interest" description="Disordered" evidence="10">
    <location>
        <begin position="315"/>
        <end position="338"/>
    </location>
</feature>
<evidence type="ECO:0000256" key="5">
    <source>
        <dbReference type="ARBA" id="ARBA00022741"/>
    </source>
</evidence>
<feature type="transmembrane region" description="Helical" evidence="11">
    <location>
        <begin position="158"/>
        <end position="177"/>
    </location>
</feature>
<dbReference type="AlphaFoldDB" id="A0A291QMK6"/>
<dbReference type="SMART" id="SM00382">
    <property type="entry name" value="AAA"/>
    <property type="match status" value="1"/>
</dbReference>
<dbReference type="Pfam" id="PF00664">
    <property type="entry name" value="ABC_membrane"/>
    <property type="match status" value="1"/>
</dbReference>
<dbReference type="CDD" id="cd03228">
    <property type="entry name" value="ABCC_MRP_Like"/>
    <property type="match status" value="1"/>
</dbReference>
<keyword evidence="6 14" id="KW-0067">ATP-binding</keyword>
<reference evidence="14 15" key="1">
    <citation type="submission" date="2017-08" db="EMBL/GenBank/DDBJ databases">
        <title>Complete Genome Sequence of Streptomyces formicae KY5, the formicamycin producer.</title>
        <authorList>
            <person name="Holmes N.A."/>
            <person name="Devine R."/>
            <person name="Qin Z."/>
            <person name="Seipke R.F."/>
            <person name="Wilkinson B."/>
            <person name="Hutchings M.I."/>
        </authorList>
    </citation>
    <scope>NUCLEOTIDE SEQUENCE [LARGE SCALE GENOMIC DNA]</scope>
    <source>
        <strain evidence="14 15">KY5</strain>
    </source>
</reference>
<feature type="transmembrane region" description="Helical" evidence="11">
    <location>
        <begin position="237"/>
        <end position="262"/>
    </location>
</feature>
<feature type="domain" description="ABC transmembrane type-1" evidence="13">
    <location>
        <begin position="22"/>
        <end position="300"/>
    </location>
</feature>
<dbReference type="InterPro" id="IPR036640">
    <property type="entry name" value="ABC1_TM_sf"/>
</dbReference>
<evidence type="ECO:0000256" key="8">
    <source>
        <dbReference type="ARBA" id="ARBA00023136"/>
    </source>
</evidence>
<feature type="domain" description="ABC transporter" evidence="12">
    <location>
        <begin position="345"/>
        <end position="580"/>
    </location>
</feature>
<accession>A0A291QMK6</accession>
<gene>
    <name evidence="14" type="ORF">KY5_7637</name>
</gene>
<dbReference type="FunFam" id="3.40.50.300:FF:000299">
    <property type="entry name" value="ABC transporter ATP-binding protein/permease"/>
    <property type="match status" value="1"/>
</dbReference>
<evidence type="ECO:0000256" key="4">
    <source>
        <dbReference type="ARBA" id="ARBA00022692"/>
    </source>
</evidence>
<dbReference type="PROSITE" id="PS50893">
    <property type="entry name" value="ABC_TRANSPORTER_2"/>
    <property type="match status" value="1"/>
</dbReference>
<evidence type="ECO:0000256" key="6">
    <source>
        <dbReference type="ARBA" id="ARBA00022840"/>
    </source>
</evidence>
<keyword evidence="7 11" id="KW-1133">Transmembrane helix</keyword>
<dbReference type="InterPro" id="IPR017871">
    <property type="entry name" value="ABC_transporter-like_CS"/>
</dbReference>
<dbReference type="Proteomes" id="UP000221011">
    <property type="component" value="Chromosome"/>
</dbReference>
<evidence type="ECO:0000256" key="3">
    <source>
        <dbReference type="ARBA" id="ARBA00022475"/>
    </source>
</evidence>
<evidence type="ECO:0000313" key="15">
    <source>
        <dbReference type="Proteomes" id="UP000221011"/>
    </source>
</evidence>
<evidence type="ECO:0000256" key="9">
    <source>
        <dbReference type="ARBA" id="ARBA00061644"/>
    </source>
</evidence>
<keyword evidence="4 11" id="KW-0812">Transmembrane</keyword>
<evidence type="ECO:0000313" key="14">
    <source>
        <dbReference type="EMBL" id="ATL32655.1"/>
    </source>
</evidence>
<dbReference type="SUPFAM" id="SSF52540">
    <property type="entry name" value="P-loop containing nucleoside triphosphate hydrolases"/>
    <property type="match status" value="1"/>
</dbReference>
<dbReference type="GO" id="GO:0042883">
    <property type="term" value="P:cysteine transport"/>
    <property type="evidence" value="ECO:0007669"/>
    <property type="project" value="InterPro"/>
</dbReference>
<dbReference type="KEGG" id="sfk:KY5_7637"/>
<dbReference type="Gene3D" id="1.20.1560.10">
    <property type="entry name" value="ABC transporter type 1, transmembrane domain"/>
    <property type="match status" value="1"/>
</dbReference>
<comment type="similarity">
    <text evidence="9">Belongs to the ABC transporter superfamily. Lipid exporter (TC 3.A.1.106) family.</text>
</comment>
<evidence type="ECO:0000256" key="11">
    <source>
        <dbReference type="SAM" id="Phobius"/>
    </source>
</evidence>
<dbReference type="GO" id="GO:0140359">
    <property type="term" value="F:ABC-type transporter activity"/>
    <property type="evidence" value="ECO:0007669"/>
    <property type="project" value="InterPro"/>
</dbReference>
<comment type="subcellular location">
    <subcellularLocation>
        <location evidence="1">Cell membrane</location>
        <topology evidence="1">Multi-pass membrane protein</topology>
    </subcellularLocation>
</comment>
<dbReference type="Gene3D" id="3.40.50.300">
    <property type="entry name" value="P-loop containing nucleotide triphosphate hydrolases"/>
    <property type="match status" value="1"/>
</dbReference>
<dbReference type="PANTHER" id="PTHR24221:SF590">
    <property type="entry name" value="COMPONENT LINKED WITH THE ASSEMBLY OF CYTOCHROME' TRANSPORT TRANSMEMBRANE ATP-BINDING PROTEIN ABC TRANSPORTER CYDD-RELATED"/>
    <property type="match status" value="1"/>
</dbReference>
<dbReference type="InterPro" id="IPR011527">
    <property type="entry name" value="ABC1_TM_dom"/>
</dbReference>
<proteinExistence type="inferred from homology"/>
<organism evidence="14 15">
    <name type="scientific">Streptomyces formicae</name>
    <dbReference type="NCBI Taxonomy" id="1616117"/>
    <lineage>
        <taxon>Bacteria</taxon>
        <taxon>Bacillati</taxon>
        <taxon>Actinomycetota</taxon>
        <taxon>Actinomycetes</taxon>
        <taxon>Kitasatosporales</taxon>
        <taxon>Streptomycetaceae</taxon>
        <taxon>Streptomyces</taxon>
    </lineage>
</organism>
<dbReference type="InterPro" id="IPR003593">
    <property type="entry name" value="AAA+_ATPase"/>
</dbReference>
<keyword evidence="2" id="KW-0813">Transport</keyword>
<evidence type="ECO:0000256" key="1">
    <source>
        <dbReference type="ARBA" id="ARBA00004651"/>
    </source>
</evidence>
<protein>
    <submittedName>
        <fullName evidence="14">Transport ATP-binding protein CydD</fullName>
    </submittedName>
</protein>
<dbReference type="PROSITE" id="PS00211">
    <property type="entry name" value="ABC_TRANSPORTER_1"/>
    <property type="match status" value="1"/>
</dbReference>
<feature type="compositionally biased region" description="Basic and acidic residues" evidence="10">
    <location>
        <begin position="582"/>
        <end position="594"/>
    </location>
</feature>
<dbReference type="GO" id="GO:0016887">
    <property type="term" value="F:ATP hydrolysis activity"/>
    <property type="evidence" value="ECO:0007669"/>
    <property type="project" value="InterPro"/>
</dbReference>
<dbReference type="InterPro" id="IPR027417">
    <property type="entry name" value="P-loop_NTPase"/>
</dbReference>
<dbReference type="CDD" id="cd18584">
    <property type="entry name" value="ABC_6TM_AarD_CydD"/>
    <property type="match status" value="1"/>
</dbReference>
<dbReference type="GO" id="GO:0005886">
    <property type="term" value="C:plasma membrane"/>
    <property type="evidence" value="ECO:0007669"/>
    <property type="project" value="UniProtKB-SubCell"/>
</dbReference>
<feature type="region of interest" description="Disordered" evidence="10">
    <location>
        <begin position="561"/>
        <end position="616"/>
    </location>
</feature>
<dbReference type="SUPFAM" id="SSF90123">
    <property type="entry name" value="ABC transporter transmembrane region"/>
    <property type="match status" value="1"/>
</dbReference>
<dbReference type="EMBL" id="CP022685">
    <property type="protein sequence ID" value="ATL32655.1"/>
    <property type="molecule type" value="Genomic_DNA"/>
</dbReference>
<dbReference type="InterPro" id="IPR039421">
    <property type="entry name" value="Type_1_exporter"/>
</dbReference>
<dbReference type="InterPro" id="IPR014216">
    <property type="entry name" value="ABC_transptr_CydD"/>
</dbReference>
<feature type="transmembrane region" description="Helical" evidence="11">
    <location>
        <begin position="57"/>
        <end position="78"/>
    </location>
</feature>
<evidence type="ECO:0000256" key="10">
    <source>
        <dbReference type="SAM" id="MobiDB-lite"/>
    </source>
</evidence>
<keyword evidence="15" id="KW-1185">Reference proteome</keyword>
<evidence type="ECO:0000259" key="12">
    <source>
        <dbReference type="PROSITE" id="PS50893"/>
    </source>
</evidence>
<feature type="transmembrane region" description="Helical" evidence="11">
    <location>
        <begin position="129"/>
        <end position="152"/>
    </location>
</feature>
<dbReference type="RefSeq" id="WP_098246567.1">
    <property type="nucleotide sequence ID" value="NZ_CP022685.1"/>
</dbReference>
<evidence type="ECO:0000256" key="2">
    <source>
        <dbReference type="ARBA" id="ARBA00022448"/>
    </source>
</evidence>
<dbReference type="Pfam" id="PF00005">
    <property type="entry name" value="ABC_tran"/>
    <property type="match status" value="1"/>
</dbReference>
<keyword evidence="5" id="KW-0547">Nucleotide-binding</keyword>
<keyword evidence="8 11" id="KW-0472">Membrane</keyword>
<dbReference type="GO" id="GO:0005524">
    <property type="term" value="F:ATP binding"/>
    <property type="evidence" value="ECO:0007669"/>
    <property type="project" value="UniProtKB-KW"/>
</dbReference>
<dbReference type="PANTHER" id="PTHR24221">
    <property type="entry name" value="ATP-BINDING CASSETTE SUB-FAMILY B"/>
    <property type="match status" value="1"/>
</dbReference>
<dbReference type="PROSITE" id="PS50929">
    <property type="entry name" value="ABC_TM1F"/>
    <property type="match status" value="1"/>
</dbReference>